<keyword evidence="1" id="KW-1133">Transmembrane helix</keyword>
<dbReference type="AlphaFoldDB" id="A0A645JLA2"/>
<keyword evidence="1" id="KW-0472">Membrane</keyword>
<reference evidence="2" key="1">
    <citation type="submission" date="2019-08" db="EMBL/GenBank/DDBJ databases">
        <authorList>
            <person name="Kucharzyk K."/>
            <person name="Murdoch R.W."/>
            <person name="Higgins S."/>
            <person name="Loffler F."/>
        </authorList>
    </citation>
    <scope>NUCLEOTIDE SEQUENCE</scope>
</reference>
<sequence>MMPYFYGTMPVITIWVLKFTFGHFWQYMGLNTISDLGFAFIILDYFYPITGVYGLVNITPLPTAGIALLLAVIIYLFQIWQDDIMLLNE</sequence>
<keyword evidence="1" id="KW-0812">Transmembrane</keyword>
<proteinExistence type="predicted"/>
<protein>
    <submittedName>
        <fullName evidence="2">Uncharacterized protein</fullName>
    </submittedName>
</protein>
<comment type="caution">
    <text evidence="2">The sequence shown here is derived from an EMBL/GenBank/DDBJ whole genome shotgun (WGS) entry which is preliminary data.</text>
</comment>
<name>A0A645JLA2_9ZZZZ</name>
<gene>
    <name evidence="2" type="ORF">SDC9_212143</name>
</gene>
<organism evidence="2">
    <name type="scientific">bioreactor metagenome</name>
    <dbReference type="NCBI Taxonomy" id="1076179"/>
    <lineage>
        <taxon>unclassified sequences</taxon>
        <taxon>metagenomes</taxon>
        <taxon>ecological metagenomes</taxon>
    </lineage>
</organism>
<accession>A0A645JLA2</accession>
<dbReference type="EMBL" id="VSSQ01145142">
    <property type="protein sequence ID" value="MPN64371.1"/>
    <property type="molecule type" value="Genomic_DNA"/>
</dbReference>
<feature type="transmembrane region" description="Helical" evidence="1">
    <location>
        <begin position="61"/>
        <end position="80"/>
    </location>
</feature>
<evidence type="ECO:0000256" key="1">
    <source>
        <dbReference type="SAM" id="Phobius"/>
    </source>
</evidence>
<evidence type="ECO:0000313" key="2">
    <source>
        <dbReference type="EMBL" id="MPN64371.1"/>
    </source>
</evidence>